<dbReference type="EMBL" id="MFDV01000010">
    <property type="protein sequence ID" value="OGE72230.1"/>
    <property type="molecule type" value="Genomic_DNA"/>
</dbReference>
<feature type="transmembrane region" description="Helical" evidence="8">
    <location>
        <begin position="190"/>
        <end position="207"/>
    </location>
</feature>
<evidence type="ECO:0000256" key="3">
    <source>
        <dbReference type="ARBA" id="ARBA00022676"/>
    </source>
</evidence>
<keyword evidence="6 8" id="KW-1133">Transmembrane helix</keyword>
<evidence type="ECO:0000313" key="10">
    <source>
        <dbReference type="EMBL" id="OGE72230.1"/>
    </source>
</evidence>
<keyword evidence="7 8" id="KW-0472">Membrane</keyword>
<feature type="transmembrane region" description="Helical" evidence="8">
    <location>
        <begin position="290"/>
        <end position="308"/>
    </location>
</feature>
<evidence type="ECO:0000256" key="8">
    <source>
        <dbReference type="SAM" id="Phobius"/>
    </source>
</evidence>
<feature type="transmembrane region" description="Helical" evidence="8">
    <location>
        <begin position="12"/>
        <end position="29"/>
    </location>
</feature>
<reference evidence="10 11" key="1">
    <citation type="journal article" date="2016" name="Nat. Commun.">
        <title>Thousands of microbial genomes shed light on interconnected biogeochemical processes in an aquifer system.</title>
        <authorList>
            <person name="Anantharaman K."/>
            <person name="Brown C.T."/>
            <person name="Hug L.A."/>
            <person name="Sharon I."/>
            <person name="Castelle C.J."/>
            <person name="Probst A.J."/>
            <person name="Thomas B.C."/>
            <person name="Singh A."/>
            <person name="Wilkins M.J."/>
            <person name="Karaoz U."/>
            <person name="Brodie E.L."/>
            <person name="Williams K.H."/>
            <person name="Hubbard S.S."/>
            <person name="Banfield J.F."/>
        </authorList>
    </citation>
    <scope>NUCLEOTIDE SEQUENCE [LARGE SCALE GENOMIC DNA]</scope>
</reference>
<dbReference type="AlphaFoldDB" id="A0A1F5N443"/>
<proteinExistence type="predicted"/>
<feature type="domain" description="Glycosyltransferase RgtA/B/C/D-like" evidence="9">
    <location>
        <begin position="78"/>
        <end position="230"/>
    </location>
</feature>
<feature type="transmembrane region" description="Helical" evidence="8">
    <location>
        <begin position="106"/>
        <end position="132"/>
    </location>
</feature>
<evidence type="ECO:0000259" key="9">
    <source>
        <dbReference type="Pfam" id="PF13231"/>
    </source>
</evidence>
<organism evidence="10 11">
    <name type="scientific">Candidatus Daviesbacteria bacterium RIFCSPLOWO2_02_FULL_38_15</name>
    <dbReference type="NCBI Taxonomy" id="1797794"/>
    <lineage>
        <taxon>Bacteria</taxon>
        <taxon>Candidatus Daviesiibacteriota</taxon>
    </lineage>
</organism>
<dbReference type="PANTHER" id="PTHR33908">
    <property type="entry name" value="MANNOSYLTRANSFERASE YKCB-RELATED"/>
    <property type="match status" value="1"/>
</dbReference>
<dbReference type="Pfam" id="PF13231">
    <property type="entry name" value="PMT_2"/>
    <property type="match status" value="1"/>
</dbReference>
<evidence type="ECO:0000256" key="1">
    <source>
        <dbReference type="ARBA" id="ARBA00004651"/>
    </source>
</evidence>
<dbReference type="GO" id="GO:0005886">
    <property type="term" value="C:plasma membrane"/>
    <property type="evidence" value="ECO:0007669"/>
    <property type="project" value="UniProtKB-SubCell"/>
</dbReference>
<accession>A0A1F5N443</accession>
<feature type="transmembrane region" description="Helical" evidence="8">
    <location>
        <begin position="75"/>
        <end position="94"/>
    </location>
</feature>
<dbReference type="Proteomes" id="UP000177057">
    <property type="component" value="Unassembled WGS sequence"/>
</dbReference>
<evidence type="ECO:0000256" key="5">
    <source>
        <dbReference type="ARBA" id="ARBA00022692"/>
    </source>
</evidence>
<keyword evidence="4" id="KW-0808">Transferase</keyword>
<sequence>MTKPKFLTQYKILFAILLVASGLRLWNLQNIPPHLRNDEAALGYNAYSILQTGKDEHGQFLPIVFQSFGDFKMGLYVYLAVPFISILGLNEVAVRIPSALAGIISVWLIYEIVNLLFANIRLALISAFIFAISPVNVAFSRGAWEVNVSLTLTLAGIYFFLKAIYGKGSLLILSALFFGLTLLTSHTAKLSTPIFVMILSASFFNQLRKINTKLILLSVLTGLVFVIPILLTILMGQITRLTTLSIFSYQSGYPLFQSILNRWFSFYAPSSLFLSGDINPQHTAPNTGPFLFLDIVPLIVGIITLVRVGTKPQKLFVFLGLLLLSLPSALTIEKVNFERILPVFMPIIILMAIGIDKLLEGFKKRFTNVLPFTLIFFYSLNYLYFLDQYFVHGPKKNDAWQYGYKQIVEKVNIFQSQYPQILVQQSYEHPYIFFLFYQKYDPEKYQRIVKDVFVPNKKGKDMGLVSRLDNIEFSDIDWSIRKPIHGVLYIMPVYKLDQQSKYYSSYKLVREIKDLNGFPLFKIIETI</sequence>
<comment type="caution">
    <text evidence="10">The sequence shown here is derived from an EMBL/GenBank/DDBJ whole genome shotgun (WGS) entry which is preliminary data.</text>
</comment>
<keyword evidence="5 8" id="KW-0812">Transmembrane</keyword>
<dbReference type="GO" id="GO:0009103">
    <property type="term" value="P:lipopolysaccharide biosynthetic process"/>
    <property type="evidence" value="ECO:0007669"/>
    <property type="project" value="UniProtKB-ARBA"/>
</dbReference>
<dbReference type="InterPro" id="IPR038731">
    <property type="entry name" value="RgtA/B/C-like"/>
</dbReference>
<protein>
    <recommendedName>
        <fullName evidence="9">Glycosyltransferase RgtA/B/C/D-like domain-containing protein</fullName>
    </recommendedName>
</protein>
<dbReference type="GO" id="GO:0016763">
    <property type="term" value="F:pentosyltransferase activity"/>
    <property type="evidence" value="ECO:0007669"/>
    <property type="project" value="TreeGrafter"/>
</dbReference>
<evidence type="ECO:0000313" key="11">
    <source>
        <dbReference type="Proteomes" id="UP000177057"/>
    </source>
</evidence>
<comment type="subcellular location">
    <subcellularLocation>
        <location evidence="1">Cell membrane</location>
        <topology evidence="1">Multi-pass membrane protein</topology>
    </subcellularLocation>
</comment>
<dbReference type="InterPro" id="IPR050297">
    <property type="entry name" value="LipidA_mod_glycosyltrf_83"/>
</dbReference>
<evidence type="ECO:0000256" key="4">
    <source>
        <dbReference type="ARBA" id="ARBA00022679"/>
    </source>
</evidence>
<keyword evidence="2" id="KW-1003">Cell membrane</keyword>
<feature type="transmembrane region" description="Helical" evidence="8">
    <location>
        <begin position="366"/>
        <end position="385"/>
    </location>
</feature>
<feature type="transmembrane region" description="Helical" evidence="8">
    <location>
        <begin position="339"/>
        <end position="359"/>
    </location>
</feature>
<feature type="transmembrane region" description="Helical" evidence="8">
    <location>
        <begin position="214"/>
        <end position="235"/>
    </location>
</feature>
<evidence type="ECO:0000256" key="6">
    <source>
        <dbReference type="ARBA" id="ARBA00022989"/>
    </source>
</evidence>
<gene>
    <name evidence="10" type="ORF">A3H40_02520</name>
</gene>
<dbReference type="PANTHER" id="PTHR33908:SF11">
    <property type="entry name" value="MEMBRANE PROTEIN"/>
    <property type="match status" value="1"/>
</dbReference>
<name>A0A1F5N443_9BACT</name>
<dbReference type="STRING" id="1797794.A3H40_02520"/>
<evidence type="ECO:0000256" key="7">
    <source>
        <dbReference type="ARBA" id="ARBA00023136"/>
    </source>
</evidence>
<feature type="transmembrane region" description="Helical" evidence="8">
    <location>
        <begin position="315"/>
        <end position="333"/>
    </location>
</feature>
<keyword evidence="3" id="KW-0328">Glycosyltransferase</keyword>
<evidence type="ECO:0000256" key="2">
    <source>
        <dbReference type="ARBA" id="ARBA00022475"/>
    </source>
</evidence>